<accession>A0A0F9CQ39</accession>
<comment type="caution">
    <text evidence="1">The sequence shown here is derived from an EMBL/GenBank/DDBJ whole genome shotgun (WGS) entry which is preliminary data.</text>
</comment>
<protein>
    <submittedName>
        <fullName evidence="1">Uncharacterized protein</fullName>
    </submittedName>
</protein>
<dbReference type="AlphaFoldDB" id="A0A0F9CQ39"/>
<dbReference type="EMBL" id="LAZR01045494">
    <property type="protein sequence ID" value="KKK98736.1"/>
    <property type="molecule type" value="Genomic_DNA"/>
</dbReference>
<evidence type="ECO:0000313" key="1">
    <source>
        <dbReference type="EMBL" id="KKK98736.1"/>
    </source>
</evidence>
<proteinExistence type="predicted"/>
<reference evidence="1" key="1">
    <citation type="journal article" date="2015" name="Nature">
        <title>Complex archaea that bridge the gap between prokaryotes and eukaryotes.</title>
        <authorList>
            <person name="Spang A."/>
            <person name="Saw J.H."/>
            <person name="Jorgensen S.L."/>
            <person name="Zaremba-Niedzwiedzka K."/>
            <person name="Martijn J."/>
            <person name="Lind A.E."/>
            <person name="van Eijk R."/>
            <person name="Schleper C."/>
            <person name="Guy L."/>
            <person name="Ettema T.J."/>
        </authorList>
    </citation>
    <scope>NUCLEOTIDE SEQUENCE</scope>
</reference>
<sequence>MLAVEEKYMDRSRDLILWPMTPSVSTTDAALHGTAHVSSHQGHLFTKLWAQMLCTRRNELNEQGRFGSRFTLFELNVTLFVVIQNYFKSNPHSEGAAL</sequence>
<gene>
    <name evidence="1" type="ORF">LCGC14_2639760</name>
</gene>
<organism evidence="1">
    <name type="scientific">marine sediment metagenome</name>
    <dbReference type="NCBI Taxonomy" id="412755"/>
    <lineage>
        <taxon>unclassified sequences</taxon>
        <taxon>metagenomes</taxon>
        <taxon>ecological metagenomes</taxon>
    </lineage>
</organism>
<name>A0A0F9CQ39_9ZZZZ</name>